<sequence>MALAGEVDEEREVLEAGSEIEAVGAGRRRRLRGEIGKGVEAVLAEYSLVHDVRRLVRGNVKPGGTPRKRHVTVGQGNGCRGFNRRPPGLESPVTHPTTMLFF</sequence>
<feature type="region of interest" description="Disordered" evidence="1">
    <location>
        <begin position="59"/>
        <end position="102"/>
    </location>
</feature>
<protein>
    <submittedName>
        <fullName evidence="2">Uncharacterized protein</fullName>
    </submittedName>
</protein>
<dbReference type="Proteomes" id="UP000602510">
    <property type="component" value="Unassembled WGS sequence"/>
</dbReference>
<evidence type="ECO:0000256" key="1">
    <source>
        <dbReference type="SAM" id="MobiDB-lite"/>
    </source>
</evidence>
<keyword evidence="3" id="KW-1185">Reference proteome</keyword>
<gene>
    <name evidence="2" type="ORF">GN244_ATG20168</name>
</gene>
<organism evidence="2 3">
    <name type="scientific">Phytophthora infestans</name>
    <name type="common">Potato late blight agent</name>
    <name type="synonym">Botrytis infestans</name>
    <dbReference type="NCBI Taxonomy" id="4787"/>
    <lineage>
        <taxon>Eukaryota</taxon>
        <taxon>Sar</taxon>
        <taxon>Stramenopiles</taxon>
        <taxon>Oomycota</taxon>
        <taxon>Peronosporomycetes</taxon>
        <taxon>Peronosporales</taxon>
        <taxon>Peronosporaceae</taxon>
        <taxon>Phytophthora</taxon>
    </lineage>
</organism>
<comment type="caution">
    <text evidence="2">The sequence shown here is derived from an EMBL/GenBank/DDBJ whole genome shotgun (WGS) entry which is preliminary data.</text>
</comment>
<name>A0A833RMX6_PHYIN</name>
<reference evidence="2" key="1">
    <citation type="submission" date="2020-04" db="EMBL/GenBank/DDBJ databases">
        <title>Hybrid Assembly of Korean Phytophthora infestans isolates.</title>
        <authorList>
            <person name="Prokchorchik M."/>
            <person name="Lee Y."/>
            <person name="Seo J."/>
            <person name="Cho J.-H."/>
            <person name="Park Y.-E."/>
            <person name="Jang D.-C."/>
            <person name="Im J.-S."/>
            <person name="Choi J.-G."/>
            <person name="Park H.-J."/>
            <person name="Lee G.-B."/>
            <person name="Lee Y.-G."/>
            <person name="Hong S.-Y."/>
            <person name="Cho K."/>
            <person name="Sohn K.H."/>
        </authorList>
    </citation>
    <scope>NUCLEOTIDE SEQUENCE</scope>
    <source>
        <strain evidence="2">KR_1_A1</strain>
    </source>
</reference>
<dbReference type="AlphaFoldDB" id="A0A833RMX6"/>
<evidence type="ECO:0000313" key="2">
    <source>
        <dbReference type="EMBL" id="KAF4028167.1"/>
    </source>
</evidence>
<dbReference type="EMBL" id="WSZM01001130">
    <property type="protein sequence ID" value="KAF4028167.1"/>
    <property type="molecule type" value="Genomic_DNA"/>
</dbReference>
<evidence type="ECO:0000313" key="3">
    <source>
        <dbReference type="Proteomes" id="UP000602510"/>
    </source>
</evidence>
<proteinExistence type="predicted"/>
<accession>A0A833RMX6</accession>